<dbReference type="EMBL" id="ASPP01000299">
    <property type="protein sequence ID" value="ETO36780.1"/>
    <property type="molecule type" value="Genomic_DNA"/>
</dbReference>
<sequence length="503" mass="58441">MSWKGIVTINSKDYEFTLNSLTIEELKAQITEISKVSEQKTDLIKITDTNDQNIETDQQVQQSLQDCQLHFFAYFQTDYHFLSISTQTLDFHKHWSIDWKKSNLTAVEIVSQMMKHNEKGLIVVSSLISYWENSTELNIYCNDNKCSFRRLLANDDKVEKIQFGEYWVHILKQELVILDNIDIDGNVYGINCEIRCKGNVNISTQFFISNNCIVDEKLKLYVSPIQWNIKIHHDIPILLQNLQDEANDCLEKQCYEDTIRYLYEALDISIHYFGSHHPYVADLNNTLGICYDQAERYDEAIECYKKSLKIGLSVYGINHGWVANLYNNLGLAYDNNEEYDKAIESGEKALQIRVNIFGDNHENVAQSYSNIGISYGKTGEFDKRIECNTKALMIRLDIFGMNHCEVARSYKDLGMSYSKKGEYNKSIECYEQSLQIRKHLFGNTSRTVADANWNLGFVFEKKNEIKAACRHYEEAWKVYSIILGEYDKETLEVKAKIKVLCDI</sequence>
<evidence type="ECO:0000256" key="3">
    <source>
        <dbReference type="PROSITE-ProRule" id="PRU00339"/>
    </source>
</evidence>
<evidence type="ECO:0000256" key="2">
    <source>
        <dbReference type="ARBA" id="ARBA00022803"/>
    </source>
</evidence>
<keyword evidence="2 3" id="KW-0802">TPR repeat</keyword>
<dbReference type="Gene3D" id="1.25.40.10">
    <property type="entry name" value="Tetratricopeptide repeat domain"/>
    <property type="match status" value="2"/>
</dbReference>
<feature type="repeat" description="TPR" evidence="3">
    <location>
        <begin position="323"/>
        <end position="356"/>
    </location>
</feature>
<gene>
    <name evidence="4" type="ORF">RFI_00281</name>
</gene>
<keyword evidence="1" id="KW-0677">Repeat</keyword>
<proteinExistence type="predicted"/>
<comment type="caution">
    <text evidence="4">The sequence shown here is derived from an EMBL/GenBank/DDBJ whole genome shotgun (WGS) entry which is preliminary data.</text>
</comment>
<feature type="repeat" description="TPR" evidence="3">
    <location>
        <begin position="281"/>
        <end position="314"/>
    </location>
</feature>
<dbReference type="OrthoDB" id="1658288at2759"/>
<dbReference type="PANTHER" id="PTHR45641">
    <property type="entry name" value="TETRATRICOPEPTIDE REPEAT PROTEIN (AFU_ORTHOLOGUE AFUA_6G03870)"/>
    <property type="match status" value="1"/>
</dbReference>
<dbReference type="PROSITE" id="PS50293">
    <property type="entry name" value="TPR_REGION"/>
    <property type="match status" value="2"/>
</dbReference>
<dbReference type="SMART" id="SM00028">
    <property type="entry name" value="TPR"/>
    <property type="match status" value="5"/>
</dbReference>
<evidence type="ECO:0000313" key="4">
    <source>
        <dbReference type="EMBL" id="ETO36780.1"/>
    </source>
</evidence>
<feature type="repeat" description="TPR" evidence="3">
    <location>
        <begin position="407"/>
        <end position="440"/>
    </location>
</feature>
<accession>X6PE43</accession>
<dbReference type="PROSITE" id="PS50005">
    <property type="entry name" value="TPR"/>
    <property type="match status" value="3"/>
</dbReference>
<dbReference type="InterPro" id="IPR019734">
    <property type="entry name" value="TPR_rpt"/>
</dbReference>
<dbReference type="AlphaFoldDB" id="X6PE43"/>
<name>X6PE43_RETFI</name>
<dbReference type="PANTHER" id="PTHR45641:SF1">
    <property type="entry name" value="AAA+ ATPASE DOMAIN-CONTAINING PROTEIN"/>
    <property type="match status" value="1"/>
</dbReference>
<evidence type="ECO:0000313" key="5">
    <source>
        <dbReference type="Proteomes" id="UP000023152"/>
    </source>
</evidence>
<evidence type="ECO:0000256" key="1">
    <source>
        <dbReference type="ARBA" id="ARBA00022737"/>
    </source>
</evidence>
<dbReference type="InterPro" id="IPR011990">
    <property type="entry name" value="TPR-like_helical_dom_sf"/>
</dbReference>
<dbReference type="Pfam" id="PF13424">
    <property type="entry name" value="TPR_12"/>
    <property type="match status" value="3"/>
</dbReference>
<dbReference type="Proteomes" id="UP000023152">
    <property type="component" value="Unassembled WGS sequence"/>
</dbReference>
<reference evidence="4 5" key="1">
    <citation type="journal article" date="2013" name="Curr. Biol.">
        <title>The Genome of the Foraminiferan Reticulomyxa filosa.</title>
        <authorList>
            <person name="Glockner G."/>
            <person name="Hulsmann N."/>
            <person name="Schleicher M."/>
            <person name="Noegel A.A."/>
            <person name="Eichinger L."/>
            <person name="Gallinger C."/>
            <person name="Pawlowski J."/>
            <person name="Sierra R."/>
            <person name="Euteneuer U."/>
            <person name="Pillet L."/>
            <person name="Moustafa A."/>
            <person name="Platzer M."/>
            <person name="Groth M."/>
            <person name="Szafranski K."/>
            <person name="Schliwa M."/>
        </authorList>
    </citation>
    <scope>NUCLEOTIDE SEQUENCE [LARGE SCALE GENOMIC DNA]</scope>
</reference>
<dbReference type="SUPFAM" id="SSF81901">
    <property type="entry name" value="HCP-like"/>
    <property type="match status" value="1"/>
</dbReference>
<keyword evidence="5" id="KW-1185">Reference proteome</keyword>
<organism evidence="4 5">
    <name type="scientific">Reticulomyxa filosa</name>
    <dbReference type="NCBI Taxonomy" id="46433"/>
    <lineage>
        <taxon>Eukaryota</taxon>
        <taxon>Sar</taxon>
        <taxon>Rhizaria</taxon>
        <taxon>Retaria</taxon>
        <taxon>Foraminifera</taxon>
        <taxon>Monothalamids</taxon>
        <taxon>Reticulomyxidae</taxon>
        <taxon>Reticulomyxa</taxon>
    </lineage>
</organism>
<protein>
    <submittedName>
        <fullName evidence="4">Uncharacterized protein</fullName>
    </submittedName>
</protein>